<comment type="caution">
    <text evidence="6">The sequence shown here is derived from an EMBL/GenBank/DDBJ whole genome shotgun (WGS) entry which is preliminary data.</text>
</comment>
<organism evidence="6 7">
    <name type="scientific">Streptomyces crystallinus</name>
    <dbReference type="NCBI Taxonomy" id="68191"/>
    <lineage>
        <taxon>Bacteria</taxon>
        <taxon>Bacillati</taxon>
        <taxon>Actinomycetota</taxon>
        <taxon>Actinomycetes</taxon>
        <taxon>Kitasatosporales</taxon>
        <taxon>Streptomycetaceae</taxon>
        <taxon>Streptomyces</taxon>
    </lineage>
</organism>
<evidence type="ECO:0000256" key="4">
    <source>
        <dbReference type="ARBA" id="ARBA00023163"/>
    </source>
</evidence>
<evidence type="ECO:0000256" key="2">
    <source>
        <dbReference type="ARBA" id="ARBA00023015"/>
    </source>
</evidence>
<reference evidence="6 7" key="1">
    <citation type="journal article" date="2019" name="Int. J. Syst. Evol. Microbiol.">
        <title>The Global Catalogue of Microorganisms (GCM) 10K type strain sequencing project: providing services to taxonomists for standard genome sequencing and annotation.</title>
        <authorList>
            <consortium name="The Broad Institute Genomics Platform"/>
            <consortium name="The Broad Institute Genome Sequencing Center for Infectious Disease"/>
            <person name="Wu L."/>
            <person name="Ma J."/>
        </authorList>
    </citation>
    <scope>NUCLEOTIDE SEQUENCE [LARGE SCALE GENOMIC DNA]</scope>
    <source>
        <strain evidence="6 7">JCM 5067</strain>
    </source>
</reference>
<keyword evidence="4" id="KW-0804">Transcription</keyword>
<dbReference type="RefSeq" id="WP_344072849.1">
    <property type="nucleotide sequence ID" value="NZ_BAAACA010000014.1"/>
</dbReference>
<sequence length="138" mass="15560">MGLRYYEEQGLLESYRLDSGHRRYDDSAPAVVGRIRALLDAGLPTRVIRDLQPCIRQDGTVAECKLETLQEHLQGLDDRISALLETRTSLAGPISATQARELTHRCRHDPPCVSLFEPLASKAFLISKRTQRESRCRG</sequence>
<dbReference type="InterPro" id="IPR047057">
    <property type="entry name" value="MerR_fam"/>
</dbReference>
<evidence type="ECO:0000256" key="1">
    <source>
        <dbReference type="ARBA" id="ARBA00022491"/>
    </source>
</evidence>
<dbReference type="EMBL" id="BAAACA010000014">
    <property type="protein sequence ID" value="GAA0592167.1"/>
    <property type="molecule type" value="Genomic_DNA"/>
</dbReference>
<dbReference type="PROSITE" id="PS50937">
    <property type="entry name" value="HTH_MERR_2"/>
    <property type="match status" value="1"/>
</dbReference>
<protein>
    <recommendedName>
        <fullName evidence="5">HTH merR-type domain-containing protein</fullName>
    </recommendedName>
</protein>
<gene>
    <name evidence="6" type="ORF">GCM10010394_21740</name>
</gene>
<keyword evidence="1" id="KW-0678">Repressor</keyword>
<name>A0ABN1FK85_9ACTN</name>
<dbReference type="Proteomes" id="UP001500668">
    <property type="component" value="Unassembled WGS sequence"/>
</dbReference>
<dbReference type="SMART" id="SM00422">
    <property type="entry name" value="HTH_MERR"/>
    <property type="match status" value="1"/>
</dbReference>
<keyword evidence="3" id="KW-0238">DNA-binding</keyword>
<keyword evidence="2" id="KW-0805">Transcription regulation</keyword>
<evidence type="ECO:0000259" key="5">
    <source>
        <dbReference type="PROSITE" id="PS50937"/>
    </source>
</evidence>
<dbReference type="Pfam" id="PF13411">
    <property type="entry name" value="MerR_1"/>
    <property type="match status" value="1"/>
</dbReference>
<keyword evidence="7" id="KW-1185">Reference proteome</keyword>
<feature type="domain" description="HTH merR-type" evidence="5">
    <location>
        <begin position="1"/>
        <end position="54"/>
    </location>
</feature>
<evidence type="ECO:0000256" key="3">
    <source>
        <dbReference type="ARBA" id="ARBA00023125"/>
    </source>
</evidence>
<proteinExistence type="predicted"/>
<dbReference type="PANTHER" id="PTHR30204:SF69">
    <property type="entry name" value="MERR-FAMILY TRANSCRIPTIONAL REGULATOR"/>
    <property type="match status" value="1"/>
</dbReference>
<accession>A0ABN1FK85</accession>
<dbReference type="InterPro" id="IPR000551">
    <property type="entry name" value="MerR-type_HTH_dom"/>
</dbReference>
<evidence type="ECO:0000313" key="6">
    <source>
        <dbReference type="EMBL" id="GAA0592167.1"/>
    </source>
</evidence>
<evidence type="ECO:0000313" key="7">
    <source>
        <dbReference type="Proteomes" id="UP001500668"/>
    </source>
</evidence>
<dbReference type="PANTHER" id="PTHR30204">
    <property type="entry name" value="REDOX-CYCLING DRUG-SENSING TRANSCRIPTIONAL ACTIVATOR SOXR"/>
    <property type="match status" value="1"/>
</dbReference>
<dbReference type="Gene3D" id="1.10.1660.10">
    <property type="match status" value="1"/>
</dbReference>
<dbReference type="SUPFAM" id="SSF46955">
    <property type="entry name" value="Putative DNA-binding domain"/>
    <property type="match status" value="1"/>
</dbReference>
<dbReference type="InterPro" id="IPR009061">
    <property type="entry name" value="DNA-bd_dom_put_sf"/>
</dbReference>